<evidence type="ECO:0000313" key="1">
    <source>
        <dbReference type="EMBL" id="KAG0434791.1"/>
    </source>
</evidence>
<comment type="caution">
    <text evidence="1">The sequence shown here is derived from an EMBL/GenBank/DDBJ whole genome shotgun (WGS) entry which is preliminary data.</text>
</comment>
<name>A0AC60QJL0_IXOPE</name>
<protein>
    <submittedName>
        <fullName evidence="1">Uncharacterized protein</fullName>
    </submittedName>
</protein>
<sequence>MHSAMAVNAPSNQTKVDEFVKSVAELPFLNPIFVQPMVLEDDWAGLLRVLNGRVTGIRTLHRSEAVVMRFTSTVDVHSMLEMGPLHGALTVVLAPARVVGSPFASSPLYHNRRQFSFDVKAVSMNFSAGTDFESGKGRLHALSLKKIIGLNASIDEMDIYGGSIVNLFTYVLKRHAERCVRYVVENVLRSVMADTIRYADLSAEGLLRNFVRMIR</sequence>
<organism evidence="1 2">
    <name type="scientific">Ixodes persulcatus</name>
    <name type="common">Taiga tick</name>
    <dbReference type="NCBI Taxonomy" id="34615"/>
    <lineage>
        <taxon>Eukaryota</taxon>
        <taxon>Metazoa</taxon>
        <taxon>Ecdysozoa</taxon>
        <taxon>Arthropoda</taxon>
        <taxon>Chelicerata</taxon>
        <taxon>Arachnida</taxon>
        <taxon>Acari</taxon>
        <taxon>Parasitiformes</taxon>
        <taxon>Ixodida</taxon>
        <taxon>Ixodoidea</taxon>
        <taxon>Ixodidae</taxon>
        <taxon>Ixodinae</taxon>
        <taxon>Ixodes</taxon>
    </lineage>
</organism>
<evidence type="ECO:0000313" key="2">
    <source>
        <dbReference type="Proteomes" id="UP000805193"/>
    </source>
</evidence>
<dbReference type="EMBL" id="JABSTQ010008177">
    <property type="protein sequence ID" value="KAG0434791.1"/>
    <property type="molecule type" value="Genomic_DNA"/>
</dbReference>
<dbReference type="Proteomes" id="UP000805193">
    <property type="component" value="Unassembled WGS sequence"/>
</dbReference>
<keyword evidence="2" id="KW-1185">Reference proteome</keyword>
<proteinExistence type="predicted"/>
<accession>A0AC60QJL0</accession>
<reference evidence="1 2" key="1">
    <citation type="journal article" date="2020" name="Cell">
        <title>Large-Scale Comparative Analyses of Tick Genomes Elucidate Their Genetic Diversity and Vector Capacities.</title>
        <authorList>
            <consortium name="Tick Genome and Microbiome Consortium (TIGMIC)"/>
            <person name="Jia N."/>
            <person name="Wang J."/>
            <person name="Shi W."/>
            <person name="Du L."/>
            <person name="Sun Y."/>
            <person name="Zhan W."/>
            <person name="Jiang J.F."/>
            <person name="Wang Q."/>
            <person name="Zhang B."/>
            <person name="Ji P."/>
            <person name="Bell-Sakyi L."/>
            <person name="Cui X.M."/>
            <person name="Yuan T.T."/>
            <person name="Jiang B.G."/>
            <person name="Yang W.F."/>
            <person name="Lam T.T."/>
            <person name="Chang Q.C."/>
            <person name="Ding S.J."/>
            <person name="Wang X.J."/>
            <person name="Zhu J.G."/>
            <person name="Ruan X.D."/>
            <person name="Zhao L."/>
            <person name="Wei J.T."/>
            <person name="Ye R.Z."/>
            <person name="Que T.C."/>
            <person name="Du C.H."/>
            <person name="Zhou Y.H."/>
            <person name="Cheng J.X."/>
            <person name="Dai P.F."/>
            <person name="Guo W.B."/>
            <person name="Han X.H."/>
            <person name="Huang E.J."/>
            <person name="Li L.F."/>
            <person name="Wei W."/>
            <person name="Gao Y.C."/>
            <person name="Liu J.Z."/>
            <person name="Shao H.Z."/>
            <person name="Wang X."/>
            <person name="Wang C.C."/>
            <person name="Yang T.C."/>
            <person name="Huo Q.B."/>
            <person name="Li W."/>
            <person name="Chen H.Y."/>
            <person name="Chen S.E."/>
            <person name="Zhou L.G."/>
            <person name="Ni X.B."/>
            <person name="Tian J.H."/>
            <person name="Sheng Y."/>
            <person name="Liu T."/>
            <person name="Pan Y.S."/>
            <person name="Xia L.Y."/>
            <person name="Li J."/>
            <person name="Zhao F."/>
            <person name="Cao W.C."/>
        </authorList>
    </citation>
    <scope>NUCLEOTIDE SEQUENCE [LARGE SCALE GENOMIC DNA]</scope>
    <source>
        <strain evidence="1">Iper-2018</strain>
    </source>
</reference>
<gene>
    <name evidence="1" type="ORF">HPB47_018886</name>
</gene>